<dbReference type="AlphaFoldDB" id="A0A7H9APR6"/>
<name>A0A7H9APR6_9FLAO</name>
<organism evidence="2 3">
    <name type="scientific">Costertonia aggregata</name>
    <dbReference type="NCBI Taxonomy" id="343403"/>
    <lineage>
        <taxon>Bacteria</taxon>
        <taxon>Pseudomonadati</taxon>
        <taxon>Bacteroidota</taxon>
        <taxon>Flavobacteriia</taxon>
        <taxon>Flavobacteriales</taxon>
        <taxon>Flavobacteriaceae</taxon>
        <taxon>Costertonia</taxon>
    </lineage>
</organism>
<keyword evidence="3" id="KW-1185">Reference proteome</keyword>
<protein>
    <submittedName>
        <fullName evidence="2">Uncharacterized protein</fullName>
    </submittedName>
</protein>
<evidence type="ECO:0000256" key="1">
    <source>
        <dbReference type="SAM" id="Phobius"/>
    </source>
</evidence>
<feature type="transmembrane region" description="Helical" evidence="1">
    <location>
        <begin position="12"/>
        <end position="29"/>
    </location>
</feature>
<evidence type="ECO:0000313" key="2">
    <source>
        <dbReference type="EMBL" id="QLG45420.1"/>
    </source>
</evidence>
<gene>
    <name evidence="2" type="ORF">HYG79_08690</name>
</gene>
<accession>A0A7H9APR6</accession>
<dbReference type="RefSeq" id="WP_179241709.1">
    <property type="nucleotide sequence ID" value="NZ_CP058595.1"/>
</dbReference>
<dbReference type="KEGG" id="cagg:HYG79_08690"/>
<evidence type="ECO:0000313" key="3">
    <source>
        <dbReference type="Proteomes" id="UP000509302"/>
    </source>
</evidence>
<proteinExistence type="predicted"/>
<keyword evidence="1" id="KW-0812">Transmembrane</keyword>
<dbReference type="EMBL" id="CP058595">
    <property type="protein sequence ID" value="QLG45420.1"/>
    <property type="molecule type" value="Genomic_DNA"/>
</dbReference>
<reference evidence="2 3" key="1">
    <citation type="journal article" date="2006" name="Int. J. Syst. Evol. Microbiol.">
        <title>Costertonia aggregata gen. nov., sp. nov., a mesophilic marine bacterium of the family Flavobacteriaceae, isolated from a mature biofilm.</title>
        <authorList>
            <person name="Kwon K.K."/>
            <person name="Lee Y.K."/>
            <person name="Lee H.K."/>
        </authorList>
    </citation>
    <scope>NUCLEOTIDE SEQUENCE [LARGE SCALE GENOMIC DNA]</scope>
    <source>
        <strain evidence="2 3">KCCM 42265</strain>
    </source>
</reference>
<dbReference type="Proteomes" id="UP000509302">
    <property type="component" value="Chromosome"/>
</dbReference>
<keyword evidence="1" id="KW-0472">Membrane</keyword>
<sequence>MNSSEKLFASRVLLGALSISFMLIAYVTYSEYYTEIENKISQKVTNSLRHLDNSVAKL</sequence>
<keyword evidence="1" id="KW-1133">Transmembrane helix</keyword>